<feature type="transmembrane region" description="Helical" evidence="8">
    <location>
        <begin position="141"/>
        <end position="169"/>
    </location>
</feature>
<dbReference type="Proteomes" id="UP000241394">
    <property type="component" value="Chromosome LG24"/>
</dbReference>
<keyword evidence="10" id="KW-1185">Reference proteome</keyword>
<evidence type="ECO:0000256" key="6">
    <source>
        <dbReference type="ARBA" id="ARBA00023136"/>
    </source>
</evidence>
<dbReference type="OMA" id="WTPPMRS"/>
<dbReference type="EMBL" id="NKQK01000024">
    <property type="protein sequence ID" value="PSR92734.1"/>
    <property type="molecule type" value="Genomic_DNA"/>
</dbReference>
<evidence type="ECO:0000313" key="9">
    <source>
        <dbReference type="EMBL" id="PSR92734.1"/>
    </source>
</evidence>
<comment type="caution">
    <text evidence="9">The sequence shown here is derived from an EMBL/GenBank/DDBJ whole genome shotgun (WGS) entry which is preliminary data.</text>
</comment>
<dbReference type="InterPro" id="IPR006716">
    <property type="entry name" value="ERG2_sigma1_rcpt-like"/>
</dbReference>
<evidence type="ECO:0000256" key="4">
    <source>
        <dbReference type="ARBA" id="ARBA00022824"/>
    </source>
</evidence>
<keyword evidence="4" id="KW-0256">Endoplasmic reticulum</keyword>
<proteinExistence type="inferred from homology"/>
<evidence type="ECO:0000256" key="7">
    <source>
        <dbReference type="SAM" id="MobiDB-lite"/>
    </source>
</evidence>
<keyword evidence="3 8" id="KW-0812">Transmembrane</keyword>
<sequence length="367" mass="41001">MKTVVTTPATPTSSSVKSTTTTTTTTCSSSVTTTSAVAATDGDRSELRDTNYFPKCRKDANCHCEMCLASINATLDLKPRSSLSLAKFSASKPLPISPISYNPSIISTPESSTRQNTLSPPLNFTARTSFHNKIRKKKKDLGIGFVLVRLVLGLGIVFATEFGFSWAVLGVLKPNLLPETVRELSEKSWVLKDVNEKLGFLQREIQSLVIGKVSNCSSNDSQWKINQDDLLLNSRCTLYKSATEEVSIWGWPLQTSGLLTAEFSSRSLTILSGRVTEWTDGKVSYSTRQANKSWVHQKWSSSVVQLDQNTWILEYKQARSVENLRMVSAALEFFKFRLLREVRGMKQQFWVGDRYDGFTEDSFKVPT</sequence>
<reference evidence="10" key="2">
    <citation type="journal article" date="2018" name="BMC Genomics">
        <title>A manually annotated Actinidia chinensis var. chinensis (kiwifruit) genome highlights the challenges associated with draft genomes and gene prediction in plants.</title>
        <authorList>
            <person name="Pilkington S.M."/>
            <person name="Crowhurst R."/>
            <person name="Hilario E."/>
            <person name="Nardozza S."/>
            <person name="Fraser L."/>
            <person name="Peng Y."/>
            <person name="Gunaseelan K."/>
            <person name="Simpson R."/>
            <person name="Tahir J."/>
            <person name="Deroles S.C."/>
            <person name="Templeton K."/>
            <person name="Luo Z."/>
            <person name="Davy M."/>
            <person name="Cheng C."/>
            <person name="McNeilage M."/>
            <person name="Scaglione D."/>
            <person name="Liu Y."/>
            <person name="Zhang Q."/>
            <person name="Datson P."/>
            <person name="De Silva N."/>
            <person name="Gardiner S.E."/>
            <person name="Bassett H."/>
            <person name="Chagne D."/>
            <person name="McCallum J."/>
            <person name="Dzierzon H."/>
            <person name="Deng C."/>
            <person name="Wang Y.Y."/>
            <person name="Barron L."/>
            <person name="Manako K."/>
            <person name="Bowen J."/>
            <person name="Foster T.M."/>
            <person name="Erridge Z.A."/>
            <person name="Tiffin H."/>
            <person name="Waite C.N."/>
            <person name="Davies K.M."/>
            <person name="Grierson E.P."/>
            <person name="Laing W.A."/>
            <person name="Kirk R."/>
            <person name="Chen X."/>
            <person name="Wood M."/>
            <person name="Montefiori M."/>
            <person name="Brummell D.A."/>
            <person name="Schwinn K.E."/>
            <person name="Catanach A."/>
            <person name="Fullerton C."/>
            <person name="Li D."/>
            <person name="Meiyalaghan S."/>
            <person name="Nieuwenhuizen N."/>
            <person name="Read N."/>
            <person name="Prakash R."/>
            <person name="Hunter D."/>
            <person name="Zhang H."/>
            <person name="McKenzie M."/>
            <person name="Knabel M."/>
            <person name="Harris A."/>
            <person name="Allan A.C."/>
            <person name="Gleave A."/>
            <person name="Chen A."/>
            <person name="Janssen B.J."/>
            <person name="Plunkett B."/>
            <person name="Ampomah-Dwamena C."/>
            <person name="Voogd C."/>
            <person name="Leif D."/>
            <person name="Lafferty D."/>
            <person name="Souleyre E.J.F."/>
            <person name="Varkonyi-Gasic E."/>
            <person name="Gambi F."/>
            <person name="Hanley J."/>
            <person name="Yao J.L."/>
            <person name="Cheung J."/>
            <person name="David K.M."/>
            <person name="Warren B."/>
            <person name="Marsh K."/>
            <person name="Snowden K.C."/>
            <person name="Lin-Wang K."/>
            <person name="Brian L."/>
            <person name="Martinez-Sanchez M."/>
            <person name="Wang M."/>
            <person name="Ileperuma N."/>
            <person name="Macnee N."/>
            <person name="Campin R."/>
            <person name="McAtee P."/>
            <person name="Drummond R.S.M."/>
            <person name="Espley R.V."/>
            <person name="Ireland H.S."/>
            <person name="Wu R."/>
            <person name="Atkinson R.G."/>
            <person name="Karunairetnam S."/>
            <person name="Bulley S."/>
            <person name="Chunkath S."/>
            <person name="Hanley Z."/>
            <person name="Storey R."/>
            <person name="Thrimawithana A.H."/>
            <person name="Thomson S."/>
            <person name="David C."/>
            <person name="Testolin R."/>
            <person name="Huang H."/>
            <person name="Hellens R.P."/>
            <person name="Schaffer R.J."/>
        </authorList>
    </citation>
    <scope>NUCLEOTIDE SEQUENCE [LARGE SCALE GENOMIC DNA]</scope>
    <source>
        <strain evidence="10">cv. Red5</strain>
    </source>
</reference>
<evidence type="ECO:0000256" key="3">
    <source>
        <dbReference type="ARBA" id="ARBA00022692"/>
    </source>
</evidence>
<name>A0A2R6PK81_ACTCC</name>
<dbReference type="FunCoup" id="A0A2R6PK81">
    <property type="interactions" value="380"/>
</dbReference>
<keyword evidence="5 8" id="KW-1133">Transmembrane helix</keyword>
<gene>
    <name evidence="9" type="ORF">CEY00_Acc27333</name>
</gene>
<evidence type="ECO:0000313" key="10">
    <source>
        <dbReference type="Proteomes" id="UP000241394"/>
    </source>
</evidence>
<evidence type="ECO:0000256" key="1">
    <source>
        <dbReference type="ARBA" id="ARBA00004586"/>
    </source>
</evidence>
<dbReference type="Pfam" id="PF04622">
    <property type="entry name" value="ERG2_Sigma1R"/>
    <property type="match status" value="1"/>
</dbReference>
<dbReference type="InParanoid" id="A0A2R6PK81"/>
<dbReference type="OrthoDB" id="347124at2759"/>
<evidence type="ECO:0000256" key="5">
    <source>
        <dbReference type="ARBA" id="ARBA00022989"/>
    </source>
</evidence>
<accession>A0A2R6PK81</accession>
<dbReference type="Gramene" id="PSR92734">
    <property type="protein sequence ID" value="PSR92734"/>
    <property type="gene ID" value="CEY00_Acc27333"/>
</dbReference>
<dbReference type="AlphaFoldDB" id="A0A2R6PK81"/>
<dbReference type="STRING" id="1590841.A0A2R6PK81"/>
<reference evidence="9 10" key="1">
    <citation type="submission" date="2017-07" db="EMBL/GenBank/DDBJ databases">
        <title>An improved, manually edited Actinidia chinensis var. chinensis (kiwifruit) genome highlights the challenges associated with draft genomes and gene prediction in plants.</title>
        <authorList>
            <person name="Pilkington S."/>
            <person name="Crowhurst R."/>
            <person name="Hilario E."/>
            <person name="Nardozza S."/>
            <person name="Fraser L."/>
            <person name="Peng Y."/>
            <person name="Gunaseelan K."/>
            <person name="Simpson R."/>
            <person name="Tahir J."/>
            <person name="Deroles S."/>
            <person name="Templeton K."/>
            <person name="Luo Z."/>
            <person name="Davy M."/>
            <person name="Cheng C."/>
            <person name="Mcneilage M."/>
            <person name="Scaglione D."/>
            <person name="Liu Y."/>
            <person name="Zhang Q."/>
            <person name="Datson P."/>
            <person name="De Silva N."/>
            <person name="Gardiner S."/>
            <person name="Bassett H."/>
            <person name="Chagne D."/>
            <person name="Mccallum J."/>
            <person name="Dzierzon H."/>
            <person name="Deng C."/>
            <person name="Wang Y.-Y."/>
            <person name="Barron N."/>
            <person name="Manako K."/>
            <person name="Bowen J."/>
            <person name="Foster T."/>
            <person name="Erridge Z."/>
            <person name="Tiffin H."/>
            <person name="Waite C."/>
            <person name="Davies K."/>
            <person name="Grierson E."/>
            <person name="Laing W."/>
            <person name="Kirk R."/>
            <person name="Chen X."/>
            <person name="Wood M."/>
            <person name="Montefiori M."/>
            <person name="Brummell D."/>
            <person name="Schwinn K."/>
            <person name="Catanach A."/>
            <person name="Fullerton C."/>
            <person name="Li D."/>
            <person name="Meiyalaghan S."/>
            <person name="Nieuwenhuizen N."/>
            <person name="Read N."/>
            <person name="Prakash R."/>
            <person name="Hunter D."/>
            <person name="Zhang H."/>
            <person name="Mckenzie M."/>
            <person name="Knabel M."/>
            <person name="Harris A."/>
            <person name="Allan A."/>
            <person name="Chen A."/>
            <person name="Janssen B."/>
            <person name="Plunkett B."/>
            <person name="Dwamena C."/>
            <person name="Voogd C."/>
            <person name="Leif D."/>
            <person name="Lafferty D."/>
            <person name="Souleyre E."/>
            <person name="Varkonyi-Gasic E."/>
            <person name="Gambi F."/>
            <person name="Hanley J."/>
            <person name="Yao J.-L."/>
            <person name="Cheung J."/>
            <person name="David K."/>
            <person name="Warren B."/>
            <person name="Marsh K."/>
            <person name="Snowden K."/>
            <person name="Lin-Wang K."/>
            <person name="Brian L."/>
            <person name="Martinez-Sanchez M."/>
            <person name="Wang M."/>
            <person name="Ileperuma N."/>
            <person name="Macnee N."/>
            <person name="Campin R."/>
            <person name="Mcatee P."/>
            <person name="Drummond R."/>
            <person name="Espley R."/>
            <person name="Ireland H."/>
            <person name="Wu R."/>
            <person name="Atkinson R."/>
            <person name="Karunairetnam S."/>
            <person name="Bulley S."/>
            <person name="Chunkath S."/>
            <person name="Hanley Z."/>
            <person name="Storey R."/>
            <person name="Thrimawithana A."/>
            <person name="Thomson S."/>
            <person name="David C."/>
            <person name="Testolin R."/>
        </authorList>
    </citation>
    <scope>NUCLEOTIDE SEQUENCE [LARGE SCALE GENOMIC DNA]</scope>
    <source>
        <strain evidence="10">cv. Red5</strain>
        <tissue evidence="9">Young leaf</tissue>
    </source>
</reference>
<feature type="region of interest" description="Disordered" evidence="7">
    <location>
        <begin position="1"/>
        <end position="24"/>
    </location>
</feature>
<organism evidence="9 10">
    <name type="scientific">Actinidia chinensis var. chinensis</name>
    <name type="common">Chinese soft-hair kiwi</name>
    <dbReference type="NCBI Taxonomy" id="1590841"/>
    <lineage>
        <taxon>Eukaryota</taxon>
        <taxon>Viridiplantae</taxon>
        <taxon>Streptophyta</taxon>
        <taxon>Embryophyta</taxon>
        <taxon>Tracheophyta</taxon>
        <taxon>Spermatophyta</taxon>
        <taxon>Magnoliopsida</taxon>
        <taxon>eudicotyledons</taxon>
        <taxon>Gunneridae</taxon>
        <taxon>Pentapetalae</taxon>
        <taxon>asterids</taxon>
        <taxon>Ericales</taxon>
        <taxon>Actinidiaceae</taxon>
        <taxon>Actinidia</taxon>
    </lineage>
</organism>
<keyword evidence="9" id="KW-0675">Receptor</keyword>
<keyword evidence="6 8" id="KW-0472">Membrane</keyword>
<evidence type="ECO:0000256" key="2">
    <source>
        <dbReference type="ARBA" id="ARBA00007141"/>
    </source>
</evidence>
<dbReference type="PANTHER" id="PTHR10868:SF1">
    <property type="entry name" value="SIGMA NON-OPIOID INTRACELLULAR RECEPTOR 1"/>
    <property type="match status" value="1"/>
</dbReference>
<comment type="similarity">
    <text evidence="2">Belongs to the ERG2 family.</text>
</comment>
<protein>
    <submittedName>
        <fullName evidence="9">Sigma non-opioid intracellular receptor 1 like</fullName>
    </submittedName>
</protein>
<dbReference type="PANTHER" id="PTHR10868">
    <property type="entry name" value="SIGMA 1-TYPE OPIOID RECEPTOR-RELATED"/>
    <property type="match status" value="1"/>
</dbReference>
<comment type="subcellular location">
    <subcellularLocation>
        <location evidence="1">Endoplasmic reticulum membrane</location>
    </subcellularLocation>
</comment>
<evidence type="ECO:0000256" key="8">
    <source>
        <dbReference type="SAM" id="Phobius"/>
    </source>
</evidence>
<dbReference type="GO" id="GO:0005789">
    <property type="term" value="C:endoplasmic reticulum membrane"/>
    <property type="evidence" value="ECO:0007669"/>
    <property type="project" value="UniProtKB-SubCell"/>
</dbReference>